<reference evidence="1 2" key="1">
    <citation type="submission" date="2024-01" db="EMBL/GenBank/DDBJ databases">
        <title>Genome assemblies of Stephania.</title>
        <authorList>
            <person name="Yang L."/>
        </authorList>
    </citation>
    <scope>NUCLEOTIDE SEQUENCE [LARGE SCALE GENOMIC DNA]</scope>
    <source>
        <strain evidence="1">YNDBR</strain>
        <tissue evidence="1">Leaf</tissue>
    </source>
</reference>
<proteinExistence type="predicted"/>
<dbReference type="Proteomes" id="UP001420932">
    <property type="component" value="Unassembled WGS sequence"/>
</dbReference>
<dbReference type="AlphaFoldDB" id="A0AAP0L5D0"/>
<keyword evidence="2" id="KW-1185">Reference proteome</keyword>
<protein>
    <submittedName>
        <fullName evidence="1">Uncharacterized protein</fullName>
    </submittedName>
</protein>
<dbReference type="EMBL" id="JBBNAF010000002">
    <property type="protein sequence ID" value="KAK9164330.1"/>
    <property type="molecule type" value="Genomic_DNA"/>
</dbReference>
<name>A0AAP0L5D0_9MAGN</name>
<comment type="caution">
    <text evidence="1">The sequence shown here is derived from an EMBL/GenBank/DDBJ whole genome shotgun (WGS) entry which is preliminary data.</text>
</comment>
<sequence length="65" mass="7558">MKRVGGREGGRTDIYPNSTIKWEDNKCLSLLVHVLQYPNSTIKWVIFFGGNARVIQNRHIFLNVR</sequence>
<organism evidence="1 2">
    <name type="scientific">Stephania yunnanensis</name>
    <dbReference type="NCBI Taxonomy" id="152371"/>
    <lineage>
        <taxon>Eukaryota</taxon>
        <taxon>Viridiplantae</taxon>
        <taxon>Streptophyta</taxon>
        <taxon>Embryophyta</taxon>
        <taxon>Tracheophyta</taxon>
        <taxon>Spermatophyta</taxon>
        <taxon>Magnoliopsida</taxon>
        <taxon>Ranunculales</taxon>
        <taxon>Menispermaceae</taxon>
        <taxon>Menispermoideae</taxon>
        <taxon>Cissampelideae</taxon>
        <taxon>Stephania</taxon>
    </lineage>
</organism>
<gene>
    <name evidence="1" type="ORF">Syun_005232</name>
</gene>
<accession>A0AAP0L5D0</accession>
<evidence type="ECO:0000313" key="1">
    <source>
        <dbReference type="EMBL" id="KAK9164330.1"/>
    </source>
</evidence>
<evidence type="ECO:0000313" key="2">
    <source>
        <dbReference type="Proteomes" id="UP001420932"/>
    </source>
</evidence>